<dbReference type="InterPro" id="IPR006490">
    <property type="entry name" value="Maj_tail_phi13"/>
</dbReference>
<sequence length="209" mass="22244">MYVGFKRMYIQPLTADNKANGDLIVIEGKQNQGATTTAEITGLSKEATKVAGSDVVYYISRKGVGDVKSDFGVLDMPIDAEDRILGHKVSTSGISYIGSDTEAPYCAVLLESQDAKGDKAELGFFKGTFAKDKENLNTLDPSETYKPEAETYTFSAAASDAEGAQNGQYVARYAGKDEDPAFKEMETQLVVDKAAVPSTPATNGAAPKA</sequence>
<accession>A0ABY7WNL6</accession>
<name>A0ABY7WNL6_9LACO</name>
<protein>
    <submittedName>
        <fullName evidence="1">Phage tail protein</fullName>
    </submittedName>
</protein>
<evidence type="ECO:0000313" key="1">
    <source>
        <dbReference type="EMBL" id="WDF81812.1"/>
    </source>
</evidence>
<proteinExistence type="predicted"/>
<dbReference type="NCBIfam" id="TIGR01603">
    <property type="entry name" value="maj_tail_phi13"/>
    <property type="match status" value="1"/>
</dbReference>
<keyword evidence="2" id="KW-1185">Reference proteome</keyword>
<organism evidence="1 2">
    <name type="scientific">Lacticaseibacillus pabuli</name>
    <dbReference type="NCBI Taxonomy" id="3025672"/>
    <lineage>
        <taxon>Bacteria</taxon>
        <taxon>Bacillati</taxon>
        <taxon>Bacillota</taxon>
        <taxon>Bacilli</taxon>
        <taxon>Lactobacillales</taxon>
        <taxon>Lactobacillaceae</taxon>
        <taxon>Lacticaseibacillus</taxon>
    </lineage>
</organism>
<dbReference type="Proteomes" id="UP001220377">
    <property type="component" value="Chromosome"/>
</dbReference>
<dbReference type="EMBL" id="CP117884">
    <property type="protein sequence ID" value="WDF81812.1"/>
    <property type="molecule type" value="Genomic_DNA"/>
</dbReference>
<reference evidence="1 2" key="1">
    <citation type="submission" date="2023-02" db="EMBL/GenBank/DDBJ databases">
        <title>Genome sequence of Lacticaseibacillus sp. KACC 23028.</title>
        <authorList>
            <person name="Kim S."/>
            <person name="Heo J."/>
            <person name="Kwon S.-W."/>
        </authorList>
    </citation>
    <scope>NUCLEOTIDE SEQUENCE [LARGE SCALE GENOMIC DNA]</scope>
    <source>
        <strain evidence="1 2">KACC 23028</strain>
    </source>
</reference>
<gene>
    <name evidence="1" type="ORF">PQ472_07720</name>
</gene>
<dbReference type="Pfam" id="PF04630">
    <property type="entry name" value="Phage_TTP_1"/>
    <property type="match status" value="1"/>
</dbReference>
<dbReference type="InterPro" id="IPR006724">
    <property type="entry name" value="Phage_TTP"/>
</dbReference>
<evidence type="ECO:0000313" key="2">
    <source>
        <dbReference type="Proteomes" id="UP001220377"/>
    </source>
</evidence>
<dbReference type="RefSeq" id="WP_274258819.1">
    <property type="nucleotide sequence ID" value="NZ_CP117884.1"/>
</dbReference>